<keyword evidence="7 11" id="KW-0808">Transferase</keyword>
<proteinExistence type="predicted"/>
<dbReference type="SUPFAM" id="SSF53756">
    <property type="entry name" value="UDP-Glycosyltransferase/glycogen phosphorylase"/>
    <property type="match status" value="1"/>
</dbReference>
<evidence type="ECO:0000256" key="5">
    <source>
        <dbReference type="ARBA" id="ARBA00022556"/>
    </source>
</evidence>
<evidence type="ECO:0000256" key="2">
    <source>
        <dbReference type="ARBA" id="ARBA00012687"/>
    </source>
</evidence>
<reference evidence="11" key="1">
    <citation type="submission" date="2023-06" db="EMBL/GenBank/DDBJ databases">
        <title>Genomic of Agaribacillus aureum.</title>
        <authorList>
            <person name="Wang G."/>
        </authorList>
    </citation>
    <scope>NUCLEOTIDE SEQUENCE</scope>
    <source>
        <strain evidence="11">BMA12</strain>
    </source>
</reference>
<evidence type="ECO:0000256" key="3">
    <source>
        <dbReference type="ARBA" id="ARBA00020902"/>
    </source>
</evidence>
<gene>
    <name evidence="11" type="primary">lpxB</name>
    <name evidence="11" type="ORF">QQ020_28900</name>
</gene>
<keyword evidence="5" id="KW-0441">Lipid A biosynthesis</keyword>
<keyword evidence="12" id="KW-1185">Reference proteome</keyword>
<name>A0ABT8LIC4_9BACT</name>
<keyword evidence="6 11" id="KW-0328">Glycosyltransferase</keyword>
<evidence type="ECO:0000256" key="9">
    <source>
        <dbReference type="ARBA" id="ARBA00048975"/>
    </source>
</evidence>
<comment type="caution">
    <text evidence="11">The sequence shown here is derived from an EMBL/GenBank/DDBJ whole genome shotgun (WGS) entry which is preliminary data.</text>
</comment>
<organism evidence="11 12">
    <name type="scientific">Agaribacillus aureus</name>
    <dbReference type="NCBI Taxonomy" id="3051825"/>
    <lineage>
        <taxon>Bacteria</taxon>
        <taxon>Pseudomonadati</taxon>
        <taxon>Bacteroidota</taxon>
        <taxon>Cytophagia</taxon>
        <taxon>Cytophagales</taxon>
        <taxon>Splendidivirgaceae</taxon>
        <taxon>Agaribacillus</taxon>
    </lineage>
</organism>
<evidence type="ECO:0000256" key="7">
    <source>
        <dbReference type="ARBA" id="ARBA00022679"/>
    </source>
</evidence>
<dbReference type="InterPro" id="IPR003835">
    <property type="entry name" value="Glyco_trans_19"/>
</dbReference>
<evidence type="ECO:0000256" key="10">
    <source>
        <dbReference type="NCBIfam" id="TIGR00215"/>
    </source>
</evidence>
<evidence type="ECO:0000313" key="11">
    <source>
        <dbReference type="EMBL" id="MDN5216126.1"/>
    </source>
</evidence>
<comment type="catalytic activity">
    <reaction evidence="9">
        <text>a lipid X + a UDP-2-N,3-O-bis[(3R)-3-hydroxyacyl]-alpha-D-glucosamine = a lipid A disaccharide + UDP + H(+)</text>
        <dbReference type="Rhea" id="RHEA:67828"/>
        <dbReference type="ChEBI" id="CHEBI:15378"/>
        <dbReference type="ChEBI" id="CHEBI:58223"/>
        <dbReference type="ChEBI" id="CHEBI:137748"/>
        <dbReference type="ChEBI" id="CHEBI:176338"/>
        <dbReference type="ChEBI" id="CHEBI:176343"/>
        <dbReference type="EC" id="2.4.1.182"/>
    </reaction>
</comment>
<dbReference type="Pfam" id="PF02684">
    <property type="entry name" value="LpxB"/>
    <property type="match status" value="1"/>
</dbReference>
<keyword evidence="4" id="KW-0444">Lipid biosynthesis</keyword>
<evidence type="ECO:0000256" key="6">
    <source>
        <dbReference type="ARBA" id="ARBA00022676"/>
    </source>
</evidence>
<evidence type="ECO:0000256" key="1">
    <source>
        <dbReference type="ARBA" id="ARBA00002056"/>
    </source>
</evidence>
<dbReference type="GO" id="GO:0008915">
    <property type="term" value="F:lipid-A-disaccharide synthase activity"/>
    <property type="evidence" value="ECO:0007669"/>
    <property type="project" value="UniProtKB-EC"/>
</dbReference>
<comment type="function">
    <text evidence="1">Condensation of UDP-2,3-diacylglucosamine and 2,3-diacylglucosamine-1-phosphate to form lipid A disaccharide, a precursor of lipid A, a phosphorylated glycolipid that anchors the lipopolysaccharide to the outer membrane of the cell.</text>
</comment>
<dbReference type="Proteomes" id="UP001172083">
    <property type="component" value="Unassembled WGS sequence"/>
</dbReference>
<protein>
    <recommendedName>
        <fullName evidence="3 10">Lipid-A-disaccharide synthase</fullName>
        <ecNumber evidence="2 10">2.4.1.182</ecNumber>
    </recommendedName>
</protein>
<accession>A0ABT8LIC4</accession>
<keyword evidence="8" id="KW-0443">Lipid metabolism</keyword>
<dbReference type="PANTHER" id="PTHR30372">
    <property type="entry name" value="LIPID-A-DISACCHARIDE SYNTHASE"/>
    <property type="match status" value="1"/>
</dbReference>
<dbReference type="EC" id="2.4.1.182" evidence="2 10"/>
<dbReference type="RefSeq" id="WP_346761459.1">
    <property type="nucleotide sequence ID" value="NZ_JAUJEB010000007.1"/>
</dbReference>
<evidence type="ECO:0000256" key="4">
    <source>
        <dbReference type="ARBA" id="ARBA00022516"/>
    </source>
</evidence>
<dbReference type="EMBL" id="JAUJEB010000007">
    <property type="protein sequence ID" value="MDN5216126.1"/>
    <property type="molecule type" value="Genomic_DNA"/>
</dbReference>
<dbReference type="NCBIfam" id="TIGR00215">
    <property type="entry name" value="lpxB"/>
    <property type="match status" value="1"/>
</dbReference>
<sequence>MKYYIIAGERSGDLHAANLVKSLRQLDADLEIRGIGGDYMKESGVQILMHYKELAVMGFLEVLKSIFRLRKFLQKCQNDVAAFKPDVLILVDFAGFNMRMAKFGKANNFRTFYYISPKIWAWNQKRALKIKKSVDKMFVILPFEKDFYKRYDYPVDYVGNPLLDAINAFQPNDHFSANNRLDDKKIIAVLPGSRQQEVAYILEIMLSVINDFPDYRFVVAGVDNLSQEAYKVLDEIDRVSLVYDQTYDLLTQAQAAIVTSGTATLETALLNVPQVVCYRTSNFTYRIAKHLIKVEYISLVNLIAGQEVVRELIQHELNYENLKNAVRAILPGGPERQNVLSGYVKVHELLGNKKASQTTARLMVDYLS</sequence>
<dbReference type="PANTHER" id="PTHR30372:SF4">
    <property type="entry name" value="LIPID-A-DISACCHARIDE SYNTHASE, MITOCHONDRIAL-RELATED"/>
    <property type="match status" value="1"/>
</dbReference>
<evidence type="ECO:0000313" key="12">
    <source>
        <dbReference type="Proteomes" id="UP001172083"/>
    </source>
</evidence>
<evidence type="ECO:0000256" key="8">
    <source>
        <dbReference type="ARBA" id="ARBA00023098"/>
    </source>
</evidence>